<evidence type="ECO:0000313" key="1">
    <source>
        <dbReference type="EMBL" id="MFC3884798.1"/>
    </source>
</evidence>
<dbReference type="Pfam" id="PF05402">
    <property type="entry name" value="PqqD"/>
    <property type="match status" value="1"/>
</dbReference>
<organism evidence="1 2">
    <name type="scientific">Bacillus songklensis</name>
    <dbReference type="NCBI Taxonomy" id="1069116"/>
    <lineage>
        <taxon>Bacteria</taxon>
        <taxon>Bacillati</taxon>
        <taxon>Bacillota</taxon>
        <taxon>Bacilli</taxon>
        <taxon>Bacillales</taxon>
        <taxon>Bacillaceae</taxon>
        <taxon>Bacillus</taxon>
    </lineage>
</organism>
<accession>A0ABV8B3P3</accession>
<reference evidence="2" key="1">
    <citation type="journal article" date="2019" name="Int. J. Syst. Evol. Microbiol.">
        <title>The Global Catalogue of Microorganisms (GCM) 10K type strain sequencing project: providing services to taxonomists for standard genome sequencing and annotation.</title>
        <authorList>
            <consortium name="The Broad Institute Genomics Platform"/>
            <consortium name="The Broad Institute Genome Sequencing Center for Infectious Disease"/>
            <person name="Wu L."/>
            <person name="Ma J."/>
        </authorList>
    </citation>
    <scope>NUCLEOTIDE SEQUENCE [LARGE SCALE GENOMIC DNA]</scope>
    <source>
        <strain evidence="2">CCUG 61889</strain>
    </source>
</reference>
<dbReference type="InterPro" id="IPR008792">
    <property type="entry name" value="PQQD"/>
</dbReference>
<gene>
    <name evidence="1" type="ORF">ACFOU2_15515</name>
</gene>
<evidence type="ECO:0000313" key="2">
    <source>
        <dbReference type="Proteomes" id="UP001595752"/>
    </source>
</evidence>
<dbReference type="RefSeq" id="WP_377916620.1">
    <property type="nucleotide sequence ID" value="NZ_JBHRZT010000067.1"/>
</dbReference>
<comment type="caution">
    <text evidence="1">The sequence shown here is derived from an EMBL/GenBank/DDBJ whole genome shotgun (WGS) entry which is preliminary data.</text>
</comment>
<keyword evidence="2" id="KW-1185">Reference proteome</keyword>
<dbReference type="Proteomes" id="UP001595752">
    <property type="component" value="Unassembled WGS sequence"/>
</dbReference>
<name>A0ABV8B3P3_9BACI</name>
<sequence length="95" mass="10883">MRTKYECIQNIDIVEIDDEWIIMDTENFRVTKVTAMGAYILEEVREQKEIEAIIETIAANYDVDGNIVRADALDFLEELKGIGILKDERTAISNS</sequence>
<proteinExistence type="predicted"/>
<dbReference type="EMBL" id="JBHRZT010000067">
    <property type="protein sequence ID" value="MFC3884798.1"/>
    <property type="molecule type" value="Genomic_DNA"/>
</dbReference>
<dbReference type="InterPro" id="IPR041881">
    <property type="entry name" value="PqqD_sf"/>
</dbReference>
<dbReference type="Gene3D" id="1.10.10.1150">
    <property type="entry name" value="Coenzyme PQQ synthesis protein D (PqqD)"/>
    <property type="match status" value="1"/>
</dbReference>
<protein>
    <submittedName>
        <fullName evidence="1">PqqD family protein</fullName>
    </submittedName>
</protein>